<dbReference type="FunFam" id="3.30.70.330:FF:000324">
    <property type="entry name" value="Polypyrimidine tract-binding protein-like 2"/>
    <property type="match status" value="1"/>
</dbReference>
<dbReference type="PROSITE" id="PS50102">
    <property type="entry name" value="RRM"/>
    <property type="match status" value="2"/>
</dbReference>
<feature type="compositionally biased region" description="Acidic residues" evidence="4">
    <location>
        <begin position="681"/>
        <end position="692"/>
    </location>
</feature>
<dbReference type="SUPFAM" id="SSF54928">
    <property type="entry name" value="RNA-binding domain, RBD"/>
    <property type="match status" value="3"/>
</dbReference>
<feature type="domain" description="RRM" evidence="5">
    <location>
        <begin position="17"/>
        <end position="95"/>
    </location>
</feature>
<dbReference type="Pfam" id="PF13893">
    <property type="entry name" value="RRM_5"/>
    <property type="match status" value="1"/>
</dbReference>
<feature type="domain" description="RRM" evidence="5">
    <location>
        <begin position="239"/>
        <end position="317"/>
    </location>
</feature>
<feature type="compositionally biased region" description="Low complexity" evidence="4">
    <location>
        <begin position="654"/>
        <end position="665"/>
    </location>
</feature>
<sequence length="709" mass="76704">MASGGNPQFRYTQPPSKAIHVRNLPWECTDEELTELGSLFGKVVNTKCNVGANRNQAFIEFADQNQAIAMISYYASSAEPAQVRGKNVYLQYSNRQEIVNSKNTGDAAGNVLLVTMEGVLPDAVSIDVLHLVFSAFGYVHKIATFEKASGYQALIQFSDAETASSAKAALDGRCIPSYLLPELDGSCTLRINYSAHSVLNVKFQSHRSRDYTNPYLPLAPSAIDGSGVAQDGKKEEPESNVLLASVENMQYIVTIDALHEVFSAFGFVQKIAIFEKNSGFHALIQYPDIQTAVKAREALEGHSIYEGGYCKLHLAFSRHTDLNVRINNERGRDYTGGNSAPANHEPSILGPQPIGSTAPPYSSAPSAAADVVAAPGTTSILATPGAPSLPSSQPHPQAASGGPQQYASQGVLQGYGAPGFPQGPNQAQMSQHSGQGNQQMPNHQAMSFPGHGRQQLPPGPQMMQGPGYRGPPFPQGHMQSMPQFPVYGNQQFPPGAGPQMMGFPGQGGNLVFRNPRFQPPFSSMFFVFDNNNALKEDTSSSELVNTCERLLQHLGRDRSNKSSRTMTAAEKAAPRPPRESDATTRRSRLLLKVGLADSERATHVLGGKGKASTADHHRQDKHLRQEGKASDRLLRAPVWRPIRTTATPTLSSVTGRPTTTPTLTRNPYAPFRHWKTHNDPDFDNDGGDDDEGAAGQGSIRTRSRSVPHV</sequence>
<keyword evidence="1" id="KW-0677">Repeat</keyword>
<feature type="compositionally biased region" description="Low complexity" evidence="4">
    <location>
        <begin position="452"/>
        <end position="466"/>
    </location>
</feature>
<dbReference type="CDD" id="cd12686">
    <property type="entry name" value="RRM1_PTBPH1_PTBPH2"/>
    <property type="match status" value="1"/>
</dbReference>
<evidence type="ECO:0000256" key="2">
    <source>
        <dbReference type="ARBA" id="ARBA00022884"/>
    </source>
</evidence>
<dbReference type="InterPro" id="IPR000504">
    <property type="entry name" value="RRM_dom"/>
</dbReference>
<organism evidence="6">
    <name type="scientific">Aegilops tauschii</name>
    <name type="common">Tausch's goatgrass</name>
    <name type="synonym">Aegilops squarrosa</name>
    <dbReference type="NCBI Taxonomy" id="37682"/>
    <lineage>
        <taxon>Eukaryota</taxon>
        <taxon>Viridiplantae</taxon>
        <taxon>Streptophyta</taxon>
        <taxon>Embryophyta</taxon>
        <taxon>Tracheophyta</taxon>
        <taxon>Spermatophyta</taxon>
        <taxon>Magnoliopsida</taxon>
        <taxon>Liliopsida</taxon>
        <taxon>Poales</taxon>
        <taxon>Poaceae</taxon>
        <taxon>BOP clade</taxon>
        <taxon>Pooideae</taxon>
        <taxon>Triticodae</taxon>
        <taxon>Triticeae</taxon>
        <taxon>Triticinae</taxon>
        <taxon>Aegilops</taxon>
    </lineage>
</organism>
<feature type="region of interest" description="Disordered" evidence="4">
    <location>
        <begin position="554"/>
        <end position="586"/>
    </location>
</feature>
<feature type="compositionally biased region" description="Basic and acidic residues" evidence="4">
    <location>
        <begin position="572"/>
        <end position="584"/>
    </location>
</feature>
<dbReference type="SMART" id="SM00360">
    <property type="entry name" value="RRM"/>
    <property type="match status" value="2"/>
</dbReference>
<feature type="region of interest" description="Disordered" evidence="4">
    <location>
        <begin position="378"/>
        <end position="470"/>
    </location>
</feature>
<dbReference type="Gene3D" id="3.30.70.330">
    <property type="match status" value="3"/>
</dbReference>
<evidence type="ECO:0000256" key="1">
    <source>
        <dbReference type="ARBA" id="ARBA00022737"/>
    </source>
</evidence>
<accession>M8CXU2</accession>
<evidence type="ECO:0000256" key="3">
    <source>
        <dbReference type="PROSITE-ProRule" id="PRU00176"/>
    </source>
</evidence>
<feature type="compositionally biased region" description="Basic and acidic residues" evidence="4">
    <location>
        <begin position="613"/>
        <end position="634"/>
    </location>
</feature>
<dbReference type="AlphaFoldDB" id="M8CXU2"/>
<feature type="compositionally biased region" description="Polar residues" evidence="4">
    <location>
        <begin position="402"/>
        <end position="411"/>
    </location>
</feature>
<dbReference type="InterPro" id="IPR021790">
    <property type="entry name" value="PTBP1-like_RRM2"/>
</dbReference>
<dbReference type="InterPro" id="IPR034792">
    <property type="entry name" value="PTBPH1/PTBPH2_RRM1"/>
</dbReference>
<feature type="region of interest" description="Disordered" evidence="4">
    <location>
        <begin position="601"/>
        <end position="709"/>
    </location>
</feature>
<dbReference type="EnsemblPlants" id="EMT32527">
    <property type="protein sequence ID" value="EMT32527"/>
    <property type="gene ID" value="F775_28175"/>
</dbReference>
<dbReference type="InterPro" id="IPR012677">
    <property type="entry name" value="Nucleotide-bd_a/b_plait_sf"/>
</dbReference>
<name>M8CXU2_AEGTA</name>
<evidence type="ECO:0000256" key="4">
    <source>
        <dbReference type="SAM" id="MobiDB-lite"/>
    </source>
</evidence>
<proteinExistence type="predicted"/>
<feature type="compositionally biased region" description="Polar residues" evidence="4">
    <location>
        <begin position="644"/>
        <end position="653"/>
    </location>
</feature>
<dbReference type="CDD" id="cd12690">
    <property type="entry name" value="RRM3_PTBPH1_PTBPH2"/>
    <property type="match status" value="1"/>
</dbReference>
<protein>
    <submittedName>
        <fullName evidence="6">Polypyrimidine tract-binding protein-2-like protein</fullName>
    </submittedName>
</protein>
<evidence type="ECO:0000313" key="6">
    <source>
        <dbReference type="EnsemblPlants" id="EMT32527"/>
    </source>
</evidence>
<feature type="compositionally biased region" description="Polar residues" evidence="4">
    <location>
        <begin position="423"/>
        <end position="445"/>
    </location>
</feature>
<keyword evidence="2 3" id="KW-0694">RNA-binding</keyword>
<dbReference type="InterPro" id="IPR035979">
    <property type="entry name" value="RBD_domain_sf"/>
</dbReference>
<dbReference type="Pfam" id="PF11835">
    <property type="entry name" value="RRM_8"/>
    <property type="match status" value="1"/>
</dbReference>
<dbReference type="PANTHER" id="PTHR15592">
    <property type="entry name" value="MATRIN 3/NUCLEAR PROTEIN 220-RELATED"/>
    <property type="match status" value="1"/>
</dbReference>
<dbReference type="GO" id="GO:0003723">
    <property type="term" value="F:RNA binding"/>
    <property type="evidence" value="ECO:0007669"/>
    <property type="project" value="UniProtKB-UniRule"/>
</dbReference>
<evidence type="ECO:0000259" key="5">
    <source>
        <dbReference type="PROSITE" id="PS50102"/>
    </source>
</evidence>
<reference evidence="6" key="1">
    <citation type="submission" date="2015-06" db="UniProtKB">
        <authorList>
            <consortium name="EnsemblPlants"/>
        </authorList>
    </citation>
    <scope>IDENTIFICATION</scope>
</reference>
<dbReference type="Pfam" id="PF00076">
    <property type="entry name" value="RRM_1"/>
    <property type="match status" value="1"/>
</dbReference>
<feature type="region of interest" description="Disordered" evidence="4">
    <location>
        <begin position="329"/>
        <end position="364"/>
    </location>
</feature>
<dbReference type="InterPro" id="IPR034794">
    <property type="entry name" value="PTBPH1/PTBPH2_RRM3"/>
</dbReference>